<dbReference type="Gene3D" id="3.40.50.150">
    <property type="entry name" value="Vaccinia Virus protein VP39"/>
    <property type="match status" value="1"/>
</dbReference>
<dbReference type="InterPro" id="IPR036390">
    <property type="entry name" value="WH_DNA-bd_sf"/>
</dbReference>
<dbReference type="AlphaFoldDB" id="A0ABC9AZ26"/>
<evidence type="ECO:0000259" key="6">
    <source>
        <dbReference type="Pfam" id="PF08100"/>
    </source>
</evidence>
<feature type="active site" description="Proton acceptor" evidence="4">
    <location>
        <position position="282"/>
    </location>
</feature>
<dbReference type="SUPFAM" id="SSF46785">
    <property type="entry name" value="Winged helix' DNA-binding domain"/>
    <property type="match status" value="1"/>
</dbReference>
<evidence type="ECO:0000256" key="1">
    <source>
        <dbReference type="ARBA" id="ARBA00022603"/>
    </source>
</evidence>
<dbReference type="Gene3D" id="1.10.10.10">
    <property type="entry name" value="Winged helix-like DNA-binding domain superfamily/Winged helix DNA-binding domain"/>
    <property type="match status" value="1"/>
</dbReference>
<keyword evidence="3" id="KW-0949">S-adenosyl-L-methionine</keyword>
<dbReference type="InterPro" id="IPR012967">
    <property type="entry name" value="COMT_dimerisation"/>
</dbReference>
<evidence type="ECO:0008006" key="9">
    <source>
        <dbReference type="Google" id="ProtNLM"/>
    </source>
</evidence>
<dbReference type="InterPro" id="IPR016461">
    <property type="entry name" value="COMT-like"/>
</dbReference>
<dbReference type="InterPro" id="IPR001077">
    <property type="entry name" value="COMT_C"/>
</dbReference>
<dbReference type="PIRSF" id="PIRSF005739">
    <property type="entry name" value="O-mtase"/>
    <property type="match status" value="1"/>
</dbReference>
<dbReference type="SUPFAM" id="SSF53335">
    <property type="entry name" value="S-adenosyl-L-methionine-dependent methyltransferases"/>
    <property type="match status" value="1"/>
</dbReference>
<feature type="domain" description="O-methyltransferase C-terminal" evidence="5">
    <location>
        <begin position="149"/>
        <end position="359"/>
    </location>
</feature>
<sequence>MAPISEESKDLLQAQVMLWNQVFSYMKSVALAVALDLRIADAIHHHGDAATLSQIAGEIGVKPCKIPSLRRLMRVLTVAGTFTSIQPPPAQSAAAPLSSESDEHEPVYKLTTASRLLIGGAGEISSASLLPTLSLELSSFRDSVFSMGLTAWFRHDEQPGPCPFTLMHGVSSWEMIQSDDAVNASFNNSMAADSHFLMQIVLKDFREIFHGIHSLVDVAGGVGGAAISIAAAFPCMKCSVLDLPHVVANAPDPSTTSVQFVAGDMFESIPAANAVFLKWILHDWSDDKCIKILKNCKQAIPPREAGGKIIIIDIVVGSNSSDSKLLETQVMCDLDMMKIDGAERDEQEWKKLFLGAGFKDYSIKPVLGLRSIIELYP</sequence>
<evidence type="ECO:0000256" key="3">
    <source>
        <dbReference type="ARBA" id="ARBA00022691"/>
    </source>
</evidence>
<keyword evidence="2" id="KW-0808">Transferase</keyword>
<name>A0ABC9AZ26_9POAL</name>
<evidence type="ECO:0000313" key="8">
    <source>
        <dbReference type="Proteomes" id="UP001497457"/>
    </source>
</evidence>
<dbReference type="Proteomes" id="UP001497457">
    <property type="component" value="Chromosome 23rd"/>
</dbReference>
<dbReference type="GO" id="GO:0008757">
    <property type="term" value="F:S-adenosylmethionine-dependent methyltransferase activity"/>
    <property type="evidence" value="ECO:0007669"/>
    <property type="project" value="UniProtKB-ARBA"/>
</dbReference>
<reference evidence="7" key="1">
    <citation type="submission" date="2024-10" db="EMBL/GenBank/DDBJ databases">
        <authorList>
            <person name="Ryan C."/>
        </authorList>
    </citation>
    <scope>NUCLEOTIDE SEQUENCE [LARGE SCALE GENOMIC DNA]</scope>
</reference>
<protein>
    <recommendedName>
        <fullName evidence="9">O-methyltransferase ZRP4</fullName>
    </recommendedName>
</protein>
<evidence type="ECO:0000256" key="4">
    <source>
        <dbReference type="PIRSR" id="PIRSR005739-1"/>
    </source>
</evidence>
<proteinExistence type="predicted"/>
<dbReference type="GO" id="GO:0032259">
    <property type="term" value="P:methylation"/>
    <property type="evidence" value="ECO:0007669"/>
    <property type="project" value="UniProtKB-KW"/>
</dbReference>
<dbReference type="GO" id="GO:0008171">
    <property type="term" value="F:O-methyltransferase activity"/>
    <property type="evidence" value="ECO:0007669"/>
    <property type="project" value="UniProtKB-ARBA"/>
</dbReference>
<dbReference type="EMBL" id="OZ075133">
    <property type="protein sequence ID" value="CAL4987748.1"/>
    <property type="molecule type" value="Genomic_DNA"/>
</dbReference>
<dbReference type="Pfam" id="PF00891">
    <property type="entry name" value="Methyltransf_2"/>
    <property type="match status" value="1"/>
</dbReference>
<gene>
    <name evidence="7" type="ORF">URODEC1_LOCUS58967</name>
</gene>
<dbReference type="Pfam" id="PF08100">
    <property type="entry name" value="Dimerisation"/>
    <property type="match status" value="1"/>
</dbReference>
<evidence type="ECO:0000256" key="2">
    <source>
        <dbReference type="ARBA" id="ARBA00022679"/>
    </source>
</evidence>
<dbReference type="PROSITE" id="PS51683">
    <property type="entry name" value="SAM_OMT_II"/>
    <property type="match status" value="1"/>
</dbReference>
<feature type="domain" description="O-methyltransferase dimerisation" evidence="6">
    <location>
        <begin position="19"/>
        <end position="118"/>
    </location>
</feature>
<dbReference type="PANTHER" id="PTHR11746">
    <property type="entry name" value="O-METHYLTRANSFERASE"/>
    <property type="match status" value="1"/>
</dbReference>
<accession>A0ABC9AZ26</accession>
<dbReference type="InterPro" id="IPR036388">
    <property type="entry name" value="WH-like_DNA-bd_sf"/>
</dbReference>
<evidence type="ECO:0000259" key="5">
    <source>
        <dbReference type="Pfam" id="PF00891"/>
    </source>
</evidence>
<keyword evidence="1" id="KW-0489">Methyltransferase</keyword>
<dbReference type="FunFam" id="3.40.50.150:FF:000057">
    <property type="entry name" value="O-methyltransferase ZRP4"/>
    <property type="match status" value="1"/>
</dbReference>
<keyword evidence="8" id="KW-1185">Reference proteome</keyword>
<evidence type="ECO:0000313" key="7">
    <source>
        <dbReference type="EMBL" id="CAL4987748.1"/>
    </source>
</evidence>
<dbReference type="InterPro" id="IPR029063">
    <property type="entry name" value="SAM-dependent_MTases_sf"/>
</dbReference>
<organism evidence="7 8">
    <name type="scientific">Urochloa decumbens</name>
    <dbReference type="NCBI Taxonomy" id="240449"/>
    <lineage>
        <taxon>Eukaryota</taxon>
        <taxon>Viridiplantae</taxon>
        <taxon>Streptophyta</taxon>
        <taxon>Embryophyta</taxon>
        <taxon>Tracheophyta</taxon>
        <taxon>Spermatophyta</taxon>
        <taxon>Magnoliopsida</taxon>
        <taxon>Liliopsida</taxon>
        <taxon>Poales</taxon>
        <taxon>Poaceae</taxon>
        <taxon>PACMAD clade</taxon>
        <taxon>Panicoideae</taxon>
        <taxon>Panicodae</taxon>
        <taxon>Paniceae</taxon>
        <taxon>Melinidinae</taxon>
        <taxon>Urochloa</taxon>
    </lineage>
</organism>